<dbReference type="Gene3D" id="1.10.3720.10">
    <property type="entry name" value="MetI-like"/>
    <property type="match status" value="1"/>
</dbReference>
<evidence type="ECO:0000256" key="2">
    <source>
        <dbReference type="ARBA" id="ARBA00022448"/>
    </source>
</evidence>
<feature type="transmembrane region" description="Helical" evidence="7">
    <location>
        <begin position="184"/>
        <end position="206"/>
    </location>
</feature>
<sequence length="280" mass="30261">MRKASVFRSLGWAVTCIAIAIAFLFPLYAVFTAAFKDPTELTTTPATLFPQSFTLENFQLLNDLGDGVWTHIGNSVFLAVFTVVGTAVLATLGGWGFARYRFRGQGILFIAMLSALMVPFQPLLTPLFLVLKSLGVGNSLVGVGLVYVTFQLPFALFVMRNAFLNVPQALEDAARVDGATGPKLFMNVLLPVVRPGIITVALFAFLSSWNEFLAALILLNNQSLFPLPVALAAGAVNGNNGVRWPMLEAGVVVTMLPCLLLFFMLQRYYTSGLVAGAVKE</sequence>
<evidence type="ECO:0000256" key="1">
    <source>
        <dbReference type="ARBA" id="ARBA00004651"/>
    </source>
</evidence>
<proteinExistence type="inferred from homology"/>
<gene>
    <name evidence="9" type="ORF">Q5716_12630</name>
</gene>
<keyword evidence="5 7" id="KW-1133">Transmembrane helix</keyword>
<comment type="caution">
    <text evidence="9">The sequence shown here is derived from an EMBL/GenBank/DDBJ whole genome shotgun (WGS) entry which is preliminary data.</text>
</comment>
<name>A0ABT9BTF7_9MICO</name>
<keyword evidence="4 7" id="KW-0812">Transmembrane</keyword>
<evidence type="ECO:0000256" key="6">
    <source>
        <dbReference type="ARBA" id="ARBA00023136"/>
    </source>
</evidence>
<feature type="transmembrane region" description="Helical" evidence="7">
    <location>
        <begin position="141"/>
        <end position="163"/>
    </location>
</feature>
<feature type="transmembrane region" description="Helical" evidence="7">
    <location>
        <begin position="107"/>
        <end position="129"/>
    </location>
</feature>
<feature type="transmembrane region" description="Helical" evidence="7">
    <location>
        <begin position="246"/>
        <end position="265"/>
    </location>
</feature>
<evidence type="ECO:0000256" key="7">
    <source>
        <dbReference type="RuleBase" id="RU363032"/>
    </source>
</evidence>
<organism evidence="9 10">
    <name type="scientific">Antiquaquibacter soli</name>
    <dbReference type="NCBI Taxonomy" id="3064523"/>
    <lineage>
        <taxon>Bacteria</taxon>
        <taxon>Bacillati</taxon>
        <taxon>Actinomycetota</taxon>
        <taxon>Actinomycetes</taxon>
        <taxon>Micrococcales</taxon>
        <taxon>Microbacteriaceae</taxon>
        <taxon>Antiquaquibacter</taxon>
    </lineage>
</organism>
<comment type="subcellular location">
    <subcellularLocation>
        <location evidence="1 7">Cell membrane</location>
        <topology evidence="1 7">Multi-pass membrane protein</topology>
    </subcellularLocation>
</comment>
<accession>A0ABT9BTF7</accession>
<dbReference type="CDD" id="cd06261">
    <property type="entry name" value="TM_PBP2"/>
    <property type="match status" value="1"/>
</dbReference>
<dbReference type="PANTHER" id="PTHR43744:SF12">
    <property type="entry name" value="ABC TRANSPORTER PERMEASE PROTEIN MG189-RELATED"/>
    <property type="match status" value="1"/>
</dbReference>
<feature type="domain" description="ABC transmembrane type-1" evidence="8">
    <location>
        <begin position="72"/>
        <end position="265"/>
    </location>
</feature>
<evidence type="ECO:0000256" key="5">
    <source>
        <dbReference type="ARBA" id="ARBA00022989"/>
    </source>
</evidence>
<reference evidence="9 10" key="1">
    <citation type="submission" date="2023-07" db="EMBL/GenBank/DDBJ databases">
        <title>Protaetiibacter sp. nov WY-16 isolated from soil.</title>
        <authorList>
            <person name="Liu B."/>
            <person name="Wan Y."/>
        </authorList>
    </citation>
    <scope>NUCLEOTIDE SEQUENCE [LARGE SCALE GENOMIC DNA]</scope>
    <source>
        <strain evidence="9 10">WY-16</strain>
    </source>
</reference>
<dbReference type="InterPro" id="IPR000515">
    <property type="entry name" value="MetI-like"/>
</dbReference>
<evidence type="ECO:0000256" key="4">
    <source>
        <dbReference type="ARBA" id="ARBA00022692"/>
    </source>
</evidence>
<evidence type="ECO:0000256" key="3">
    <source>
        <dbReference type="ARBA" id="ARBA00022475"/>
    </source>
</evidence>
<evidence type="ECO:0000313" key="10">
    <source>
        <dbReference type="Proteomes" id="UP001241072"/>
    </source>
</evidence>
<dbReference type="Proteomes" id="UP001241072">
    <property type="component" value="Unassembled WGS sequence"/>
</dbReference>
<feature type="transmembrane region" description="Helical" evidence="7">
    <location>
        <begin position="12"/>
        <end position="35"/>
    </location>
</feature>
<dbReference type="SUPFAM" id="SSF161098">
    <property type="entry name" value="MetI-like"/>
    <property type="match status" value="1"/>
</dbReference>
<dbReference type="Pfam" id="PF00528">
    <property type="entry name" value="BPD_transp_1"/>
    <property type="match status" value="1"/>
</dbReference>
<evidence type="ECO:0000313" key="9">
    <source>
        <dbReference type="EMBL" id="MDO7883076.1"/>
    </source>
</evidence>
<keyword evidence="3" id="KW-1003">Cell membrane</keyword>
<dbReference type="PANTHER" id="PTHR43744">
    <property type="entry name" value="ABC TRANSPORTER PERMEASE PROTEIN MG189-RELATED-RELATED"/>
    <property type="match status" value="1"/>
</dbReference>
<dbReference type="RefSeq" id="WP_305003506.1">
    <property type="nucleotide sequence ID" value="NZ_JAUQUB010000003.1"/>
</dbReference>
<dbReference type="EMBL" id="JAUQUB010000003">
    <property type="protein sequence ID" value="MDO7883076.1"/>
    <property type="molecule type" value="Genomic_DNA"/>
</dbReference>
<keyword evidence="6 7" id="KW-0472">Membrane</keyword>
<comment type="similarity">
    <text evidence="7">Belongs to the binding-protein-dependent transport system permease family.</text>
</comment>
<dbReference type="InterPro" id="IPR035906">
    <property type="entry name" value="MetI-like_sf"/>
</dbReference>
<evidence type="ECO:0000259" key="8">
    <source>
        <dbReference type="PROSITE" id="PS50928"/>
    </source>
</evidence>
<feature type="transmembrane region" description="Helical" evidence="7">
    <location>
        <begin position="76"/>
        <end position="95"/>
    </location>
</feature>
<keyword evidence="10" id="KW-1185">Reference proteome</keyword>
<keyword evidence="2 7" id="KW-0813">Transport</keyword>
<dbReference type="PROSITE" id="PS50928">
    <property type="entry name" value="ABC_TM1"/>
    <property type="match status" value="1"/>
</dbReference>
<protein>
    <submittedName>
        <fullName evidence="9">Carbohydrate ABC transporter permease</fullName>
    </submittedName>
</protein>